<keyword evidence="2" id="KW-1185">Reference proteome</keyword>
<sequence length="197" mass="22486">MPKPLDYDNITENVKKYQYAVRVSDVREAAEEEGRLGGFQQVKTIFEIDYIGNVNPQFLSYFEPVHVLRELNLFDHLSIHSRLLECIFYDGLNPLSCDADVVRMVDEHKNKNAIIIYVGKLPESDIIDKSIVVEVEVEDEMCYERNSEHEVDNDSEVDASNNGFVFALSLDEDTLSDKYDLFDVCEGGAQSTVKEGF</sequence>
<protein>
    <submittedName>
        <fullName evidence="1">Uncharacterized protein</fullName>
    </submittedName>
</protein>
<gene>
    <name evidence="1" type="ORF">M9H77_35570</name>
</gene>
<dbReference type="EMBL" id="CM044708">
    <property type="protein sequence ID" value="KAI5649565.1"/>
    <property type="molecule type" value="Genomic_DNA"/>
</dbReference>
<name>A0ACB9ZPN1_CATRO</name>
<proteinExistence type="predicted"/>
<comment type="caution">
    <text evidence="1">The sequence shown here is derived from an EMBL/GenBank/DDBJ whole genome shotgun (WGS) entry which is preliminary data.</text>
</comment>
<reference evidence="2" key="1">
    <citation type="journal article" date="2023" name="Nat. Plants">
        <title>Single-cell RNA sequencing provides a high-resolution roadmap for understanding the multicellular compartmentation of specialized metabolism.</title>
        <authorList>
            <person name="Sun S."/>
            <person name="Shen X."/>
            <person name="Li Y."/>
            <person name="Li Y."/>
            <person name="Wang S."/>
            <person name="Li R."/>
            <person name="Zhang H."/>
            <person name="Shen G."/>
            <person name="Guo B."/>
            <person name="Wei J."/>
            <person name="Xu J."/>
            <person name="St-Pierre B."/>
            <person name="Chen S."/>
            <person name="Sun C."/>
        </authorList>
    </citation>
    <scope>NUCLEOTIDE SEQUENCE [LARGE SCALE GENOMIC DNA]</scope>
</reference>
<organism evidence="1 2">
    <name type="scientific">Catharanthus roseus</name>
    <name type="common">Madagascar periwinkle</name>
    <name type="synonym">Vinca rosea</name>
    <dbReference type="NCBI Taxonomy" id="4058"/>
    <lineage>
        <taxon>Eukaryota</taxon>
        <taxon>Viridiplantae</taxon>
        <taxon>Streptophyta</taxon>
        <taxon>Embryophyta</taxon>
        <taxon>Tracheophyta</taxon>
        <taxon>Spermatophyta</taxon>
        <taxon>Magnoliopsida</taxon>
        <taxon>eudicotyledons</taxon>
        <taxon>Gunneridae</taxon>
        <taxon>Pentapetalae</taxon>
        <taxon>asterids</taxon>
        <taxon>lamiids</taxon>
        <taxon>Gentianales</taxon>
        <taxon>Apocynaceae</taxon>
        <taxon>Rauvolfioideae</taxon>
        <taxon>Vinceae</taxon>
        <taxon>Catharanthinae</taxon>
        <taxon>Catharanthus</taxon>
    </lineage>
</organism>
<accession>A0ACB9ZPN1</accession>
<evidence type="ECO:0000313" key="2">
    <source>
        <dbReference type="Proteomes" id="UP001060085"/>
    </source>
</evidence>
<evidence type="ECO:0000313" key="1">
    <source>
        <dbReference type="EMBL" id="KAI5649565.1"/>
    </source>
</evidence>
<dbReference type="Proteomes" id="UP001060085">
    <property type="component" value="Linkage Group LG08"/>
</dbReference>